<dbReference type="Proteomes" id="UP000076532">
    <property type="component" value="Unassembled WGS sequence"/>
</dbReference>
<name>A0A166MSF2_9AGAM</name>
<evidence type="ECO:0000313" key="1">
    <source>
        <dbReference type="EMBL" id="KZP24266.1"/>
    </source>
</evidence>
<gene>
    <name evidence="1" type="ORF">FIBSPDRAFT_427274</name>
</gene>
<keyword evidence="2" id="KW-1185">Reference proteome</keyword>
<dbReference type="EMBL" id="KV417527">
    <property type="protein sequence ID" value="KZP24266.1"/>
    <property type="molecule type" value="Genomic_DNA"/>
</dbReference>
<dbReference type="AlphaFoldDB" id="A0A166MSF2"/>
<accession>A0A166MSF2</accession>
<evidence type="ECO:0000313" key="2">
    <source>
        <dbReference type="Proteomes" id="UP000076532"/>
    </source>
</evidence>
<proteinExistence type="predicted"/>
<organism evidence="1 2">
    <name type="scientific">Athelia psychrophila</name>
    <dbReference type="NCBI Taxonomy" id="1759441"/>
    <lineage>
        <taxon>Eukaryota</taxon>
        <taxon>Fungi</taxon>
        <taxon>Dikarya</taxon>
        <taxon>Basidiomycota</taxon>
        <taxon>Agaricomycotina</taxon>
        <taxon>Agaricomycetes</taxon>
        <taxon>Agaricomycetidae</taxon>
        <taxon>Atheliales</taxon>
        <taxon>Atheliaceae</taxon>
        <taxon>Athelia</taxon>
    </lineage>
</organism>
<sequence>MCYPERLRLNSQIPEHYDPRCEPWMTVHPWVGLDYGVVGCEAVFHRSSTANLRNRNTISMSKSIVSLSN</sequence>
<reference evidence="1 2" key="1">
    <citation type="journal article" date="2016" name="Mol. Biol. Evol.">
        <title>Comparative Genomics of Early-Diverging Mushroom-Forming Fungi Provides Insights into the Origins of Lignocellulose Decay Capabilities.</title>
        <authorList>
            <person name="Nagy L.G."/>
            <person name="Riley R."/>
            <person name="Tritt A."/>
            <person name="Adam C."/>
            <person name="Daum C."/>
            <person name="Floudas D."/>
            <person name="Sun H."/>
            <person name="Yadav J.S."/>
            <person name="Pangilinan J."/>
            <person name="Larsson K.H."/>
            <person name="Matsuura K."/>
            <person name="Barry K."/>
            <person name="Labutti K."/>
            <person name="Kuo R."/>
            <person name="Ohm R.A."/>
            <person name="Bhattacharya S.S."/>
            <person name="Shirouzu T."/>
            <person name="Yoshinaga Y."/>
            <person name="Martin F.M."/>
            <person name="Grigoriev I.V."/>
            <person name="Hibbett D.S."/>
        </authorList>
    </citation>
    <scope>NUCLEOTIDE SEQUENCE [LARGE SCALE GENOMIC DNA]</scope>
    <source>
        <strain evidence="1 2">CBS 109695</strain>
    </source>
</reference>
<protein>
    <submittedName>
        <fullName evidence="1">Uncharacterized protein</fullName>
    </submittedName>
</protein>